<reference evidence="3" key="2">
    <citation type="submission" date="2024-06" db="EMBL/GenBank/DDBJ databases">
        <authorList>
            <person name="Li S."/>
        </authorList>
    </citation>
    <scope>NUCLEOTIDE SEQUENCE</scope>
    <source>
        <strain evidence="3">SR10</strain>
    </source>
</reference>
<evidence type="ECO:0000313" key="2">
    <source>
        <dbReference type="EMBL" id="MEI2456420.1"/>
    </source>
</evidence>
<protein>
    <submittedName>
        <fullName evidence="3">Uncharacterized protein</fullName>
    </submittedName>
</protein>
<accession>A0AAU8MWW3</accession>
<dbReference type="EMBL" id="JBANDL010000002">
    <property type="protein sequence ID" value="MEI2456420.1"/>
    <property type="molecule type" value="Genomic_DNA"/>
</dbReference>
<gene>
    <name evidence="3" type="ORF">ABU614_00590</name>
    <name evidence="2" type="ORF">V2J18_17300</name>
</gene>
<dbReference type="AlphaFoldDB" id="A0AAU8MWW3"/>
<keyword evidence="4" id="KW-1185">Reference proteome</keyword>
<feature type="compositionally biased region" description="Basic and acidic residues" evidence="1">
    <location>
        <begin position="34"/>
        <end position="44"/>
    </location>
</feature>
<reference evidence="2 4" key="1">
    <citation type="submission" date="2024-02" db="EMBL/GenBank/DDBJ databases">
        <title>Lysobacter Genome Sequencing and Mining.</title>
        <authorList>
            <person name="Bierman J."/>
            <person name="Walker M.C."/>
        </authorList>
    </citation>
    <scope>NUCLEOTIDE SEQUENCE [LARGE SCALE GENOMIC DNA]</scope>
    <source>
        <strain evidence="2 4">PB6250</strain>
    </source>
</reference>
<dbReference type="Proteomes" id="UP001387215">
    <property type="component" value="Unassembled WGS sequence"/>
</dbReference>
<organism evidence="3">
    <name type="scientific">Lysobacter firmicutimachus</name>
    <dbReference type="NCBI Taxonomy" id="1792846"/>
    <lineage>
        <taxon>Bacteria</taxon>
        <taxon>Pseudomonadati</taxon>
        <taxon>Pseudomonadota</taxon>
        <taxon>Gammaproteobacteria</taxon>
        <taxon>Lysobacterales</taxon>
        <taxon>Lysobacteraceae</taxon>
        <taxon>Lysobacter</taxon>
    </lineage>
</organism>
<sequence>MTELSRLSEWLRALLPALPGAARSDSAAETANDDAPRSETRDGAKPAPVYIAPKRRDGRSDGR</sequence>
<feature type="compositionally biased region" description="Basic and acidic residues" evidence="1">
    <location>
        <begin position="54"/>
        <end position="63"/>
    </location>
</feature>
<evidence type="ECO:0000313" key="3">
    <source>
        <dbReference type="EMBL" id="XCO75329.1"/>
    </source>
</evidence>
<dbReference type="RefSeq" id="WP_336132436.1">
    <property type="nucleotide sequence ID" value="NZ_CP159925.1"/>
</dbReference>
<evidence type="ECO:0000256" key="1">
    <source>
        <dbReference type="SAM" id="MobiDB-lite"/>
    </source>
</evidence>
<feature type="region of interest" description="Disordered" evidence="1">
    <location>
        <begin position="18"/>
        <end position="63"/>
    </location>
</feature>
<name>A0AAU8MWW3_9GAMM</name>
<dbReference type="EMBL" id="CP159925">
    <property type="protein sequence ID" value="XCO75329.1"/>
    <property type="molecule type" value="Genomic_DNA"/>
</dbReference>
<evidence type="ECO:0000313" key="4">
    <source>
        <dbReference type="Proteomes" id="UP001387215"/>
    </source>
</evidence>
<proteinExistence type="predicted"/>